<dbReference type="AlphaFoldDB" id="A0AAW1VCU7"/>
<dbReference type="EMBL" id="JARQZJ010000128">
    <property type="protein sequence ID" value="KAK9891495.1"/>
    <property type="molecule type" value="Genomic_DNA"/>
</dbReference>
<gene>
    <name evidence="1" type="ORF">WA026_014732</name>
</gene>
<sequence>MLRSKLKKKLPAITFLGKLSQQQDINELFKPVKTLNFDHENEENTDYEEERWKGKHGGRFRKKYNENKKLVSKLTSEYRSALMEVRMEMEESRPFLSESIDELQLIISNLKYNTNVDDFSHVKIEDPIEISDYLVGSNIEEDEEDSQTWIILRAHCKEKNYEDPDGFEKPGQLLERPQVEWNVFNKSVMKCHEWLNKT</sequence>
<evidence type="ECO:0000313" key="1">
    <source>
        <dbReference type="EMBL" id="KAK9891495.1"/>
    </source>
</evidence>
<name>A0AAW1VCU7_9CUCU</name>
<reference evidence="1 2" key="1">
    <citation type="submission" date="2023-03" db="EMBL/GenBank/DDBJ databases">
        <title>Genome insight into feeding habits of ladybird beetles.</title>
        <authorList>
            <person name="Li H.-S."/>
            <person name="Huang Y.-H."/>
            <person name="Pang H."/>
        </authorList>
    </citation>
    <scope>NUCLEOTIDE SEQUENCE [LARGE SCALE GENOMIC DNA]</scope>
    <source>
        <strain evidence="1">SYSU_2023b</strain>
        <tissue evidence="1">Whole body</tissue>
    </source>
</reference>
<organism evidence="1 2">
    <name type="scientific">Henosepilachna vigintioctopunctata</name>
    <dbReference type="NCBI Taxonomy" id="420089"/>
    <lineage>
        <taxon>Eukaryota</taxon>
        <taxon>Metazoa</taxon>
        <taxon>Ecdysozoa</taxon>
        <taxon>Arthropoda</taxon>
        <taxon>Hexapoda</taxon>
        <taxon>Insecta</taxon>
        <taxon>Pterygota</taxon>
        <taxon>Neoptera</taxon>
        <taxon>Endopterygota</taxon>
        <taxon>Coleoptera</taxon>
        <taxon>Polyphaga</taxon>
        <taxon>Cucujiformia</taxon>
        <taxon>Coccinelloidea</taxon>
        <taxon>Coccinellidae</taxon>
        <taxon>Epilachninae</taxon>
        <taxon>Epilachnini</taxon>
        <taxon>Henosepilachna</taxon>
    </lineage>
</organism>
<protein>
    <submittedName>
        <fullName evidence="1">Uncharacterized protein</fullName>
    </submittedName>
</protein>
<proteinExistence type="predicted"/>
<comment type="caution">
    <text evidence="1">The sequence shown here is derived from an EMBL/GenBank/DDBJ whole genome shotgun (WGS) entry which is preliminary data.</text>
</comment>
<dbReference type="Proteomes" id="UP001431783">
    <property type="component" value="Unassembled WGS sequence"/>
</dbReference>
<keyword evidence="2" id="KW-1185">Reference proteome</keyword>
<evidence type="ECO:0000313" key="2">
    <source>
        <dbReference type="Proteomes" id="UP001431783"/>
    </source>
</evidence>
<accession>A0AAW1VCU7</accession>